<feature type="transmembrane region" description="Helical" evidence="8">
    <location>
        <begin position="473"/>
        <end position="494"/>
    </location>
</feature>
<dbReference type="Proteomes" id="UP000007879">
    <property type="component" value="Unassembled WGS sequence"/>
</dbReference>
<feature type="transmembrane region" description="Helical" evidence="8">
    <location>
        <begin position="148"/>
        <end position="173"/>
    </location>
</feature>
<dbReference type="InterPro" id="IPR022764">
    <property type="entry name" value="Peptidase_S54_rhomboid_dom"/>
</dbReference>
<comment type="subcellular location">
    <subcellularLocation>
        <location evidence="1">Endoplasmic reticulum membrane</location>
        <topology evidence="1">Multi-pass membrane protein</topology>
    </subcellularLocation>
</comment>
<evidence type="ECO:0000256" key="1">
    <source>
        <dbReference type="ARBA" id="ARBA00004477"/>
    </source>
</evidence>
<dbReference type="GO" id="GO:0050708">
    <property type="term" value="P:regulation of protein secretion"/>
    <property type="evidence" value="ECO:0007669"/>
    <property type="project" value="TreeGrafter"/>
</dbReference>
<dbReference type="GeneID" id="100640169"/>
<feature type="transmembrane region" description="Helical" evidence="8">
    <location>
        <begin position="442"/>
        <end position="461"/>
    </location>
</feature>
<evidence type="ECO:0000256" key="2">
    <source>
        <dbReference type="ARBA" id="ARBA00009045"/>
    </source>
</evidence>
<dbReference type="GO" id="GO:0004252">
    <property type="term" value="F:serine-type endopeptidase activity"/>
    <property type="evidence" value="ECO:0007669"/>
    <property type="project" value="InterPro"/>
</dbReference>
<dbReference type="GO" id="GO:0042058">
    <property type="term" value="P:regulation of epidermal growth factor receptor signaling pathway"/>
    <property type="evidence" value="ECO:0007669"/>
    <property type="project" value="TreeGrafter"/>
</dbReference>
<sequence>MADLREENSHDLNNPPPAYDLYMESSRPPPYNPNIPSGQGGERSGGTLRNTLLAIESMFLSQEELPNQFRTGTFRPRIEPNDYQLITEDEDVEIIHDDTPMTRGRRARRTAQAFGNTLTLRGNRRPVRRRNREGEPSRSEVMESLPTFWPICTILITLVQIILFVAVCIYFGLAPIRFTPKRELDCVQGFADTTCTNVAKDVQPNFFIGPSIDALIHVGAQYTPCMRNNVQFRVEAAKRRNDELRLRCCYAGSCGYSECGMLPLSSCLEEGDGCSNEVLGGPSTCLNESLNSGGLCDVTLHPCCIGISGDCIITTEQNCTFQNGYYHPDKAVCSDLGEACFSGICSFSWSITCTLYIWLRVILIYVISGVGGLLISGIFIPETVSVGASGSLFGLLGVQLVELLQGWKWVKNPCVQLTKLLIFDIILLVLGTLPYIDNYANIGGFLFGTVSAFVFVPYISVGKWDKVKKFTIVTLFFPVLVFMFLVAIFFFYVLPDPNFCSWCSYINCIPYTETFCDDFLSNVQSFVPTIPG</sequence>
<name>A0AAN0JE47_AMPQE</name>
<evidence type="ECO:0000313" key="10">
    <source>
        <dbReference type="EnsemblMetazoa" id="XP_019855285.1"/>
    </source>
</evidence>
<dbReference type="Pfam" id="PF01694">
    <property type="entry name" value="Rhomboid"/>
    <property type="match status" value="1"/>
</dbReference>
<evidence type="ECO:0000256" key="7">
    <source>
        <dbReference type="SAM" id="MobiDB-lite"/>
    </source>
</evidence>
<feature type="domain" description="Peptidase S54 rhomboid" evidence="9">
    <location>
        <begin position="359"/>
        <end position="456"/>
    </location>
</feature>
<evidence type="ECO:0000256" key="8">
    <source>
        <dbReference type="SAM" id="Phobius"/>
    </source>
</evidence>
<dbReference type="EnsemblMetazoa" id="XM_019999726.1">
    <property type="protein sequence ID" value="XP_019855285.1"/>
    <property type="gene ID" value="LOC100640169"/>
</dbReference>
<evidence type="ECO:0000256" key="4">
    <source>
        <dbReference type="ARBA" id="ARBA00022824"/>
    </source>
</evidence>
<evidence type="ECO:0000256" key="6">
    <source>
        <dbReference type="ARBA" id="ARBA00023136"/>
    </source>
</evidence>
<proteinExistence type="inferred from homology"/>
<organism evidence="10 11">
    <name type="scientific">Amphimedon queenslandica</name>
    <name type="common">Sponge</name>
    <dbReference type="NCBI Taxonomy" id="400682"/>
    <lineage>
        <taxon>Eukaryota</taxon>
        <taxon>Metazoa</taxon>
        <taxon>Porifera</taxon>
        <taxon>Demospongiae</taxon>
        <taxon>Heteroscleromorpha</taxon>
        <taxon>Haplosclerida</taxon>
        <taxon>Niphatidae</taxon>
        <taxon>Amphimedon</taxon>
    </lineage>
</organism>
<dbReference type="KEGG" id="aqu:100640169"/>
<dbReference type="InterPro" id="IPR051512">
    <property type="entry name" value="Inactive_Rhomboid"/>
</dbReference>
<keyword evidence="11" id="KW-1185">Reference proteome</keyword>
<reference evidence="11" key="1">
    <citation type="journal article" date="2010" name="Nature">
        <title>The Amphimedon queenslandica genome and the evolution of animal complexity.</title>
        <authorList>
            <person name="Srivastava M."/>
            <person name="Simakov O."/>
            <person name="Chapman J."/>
            <person name="Fahey B."/>
            <person name="Gauthier M.E."/>
            <person name="Mitros T."/>
            <person name="Richards G.S."/>
            <person name="Conaco C."/>
            <person name="Dacre M."/>
            <person name="Hellsten U."/>
            <person name="Larroux C."/>
            <person name="Putnam N.H."/>
            <person name="Stanke M."/>
            <person name="Adamska M."/>
            <person name="Darling A."/>
            <person name="Degnan S.M."/>
            <person name="Oakley T.H."/>
            <person name="Plachetzki D.C."/>
            <person name="Zhai Y."/>
            <person name="Adamski M."/>
            <person name="Calcino A."/>
            <person name="Cummins S.F."/>
            <person name="Goodstein D.M."/>
            <person name="Harris C."/>
            <person name="Jackson D.J."/>
            <person name="Leys S.P."/>
            <person name="Shu S."/>
            <person name="Woodcroft B.J."/>
            <person name="Vervoort M."/>
            <person name="Kosik K.S."/>
            <person name="Manning G."/>
            <person name="Degnan B.M."/>
            <person name="Rokhsar D.S."/>
        </authorList>
    </citation>
    <scope>NUCLEOTIDE SEQUENCE [LARGE SCALE GENOMIC DNA]</scope>
</reference>
<protein>
    <recommendedName>
        <fullName evidence="9">Peptidase S54 rhomboid domain-containing protein</fullName>
    </recommendedName>
</protein>
<keyword evidence="3 8" id="KW-0812">Transmembrane</keyword>
<dbReference type="PANTHER" id="PTHR45965">
    <property type="entry name" value="INACTIVE RHOMBOID PROTEIN"/>
    <property type="match status" value="1"/>
</dbReference>
<dbReference type="AlphaFoldDB" id="A0AAN0JE47"/>
<feature type="transmembrane region" description="Helical" evidence="8">
    <location>
        <begin position="417"/>
        <end position="436"/>
    </location>
</feature>
<dbReference type="SUPFAM" id="SSF144091">
    <property type="entry name" value="Rhomboid-like"/>
    <property type="match status" value="1"/>
</dbReference>
<feature type="transmembrane region" description="Helical" evidence="8">
    <location>
        <begin position="386"/>
        <end position="405"/>
    </location>
</feature>
<dbReference type="InterPro" id="IPR035952">
    <property type="entry name" value="Rhomboid-like_sf"/>
</dbReference>
<feature type="transmembrane region" description="Helical" evidence="8">
    <location>
        <begin position="357"/>
        <end position="380"/>
    </location>
</feature>
<evidence type="ECO:0000313" key="11">
    <source>
        <dbReference type="Proteomes" id="UP000007879"/>
    </source>
</evidence>
<dbReference type="Gene3D" id="1.20.1540.10">
    <property type="entry name" value="Rhomboid-like"/>
    <property type="match status" value="1"/>
</dbReference>
<accession>A0AAN0JE47</accession>
<keyword evidence="5 8" id="KW-1133">Transmembrane helix</keyword>
<dbReference type="PANTHER" id="PTHR45965:SF3">
    <property type="entry name" value="INACTIVE RHOMBOID PROTEIN 1"/>
    <property type="match status" value="1"/>
</dbReference>
<reference evidence="10" key="2">
    <citation type="submission" date="2024-06" db="UniProtKB">
        <authorList>
            <consortium name="EnsemblMetazoa"/>
        </authorList>
    </citation>
    <scope>IDENTIFICATION</scope>
</reference>
<keyword evidence="6 8" id="KW-0472">Membrane</keyword>
<evidence type="ECO:0000259" key="9">
    <source>
        <dbReference type="Pfam" id="PF01694"/>
    </source>
</evidence>
<evidence type="ECO:0000256" key="3">
    <source>
        <dbReference type="ARBA" id="ARBA00022692"/>
    </source>
</evidence>
<dbReference type="RefSeq" id="XP_019855285.1">
    <property type="nucleotide sequence ID" value="XM_019999726.1"/>
</dbReference>
<keyword evidence="4" id="KW-0256">Endoplasmic reticulum</keyword>
<evidence type="ECO:0000256" key="5">
    <source>
        <dbReference type="ARBA" id="ARBA00022989"/>
    </source>
</evidence>
<dbReference type="GO" id="GO:0005789">
    <property type="term" value="C:endoplasmic reticulum membrane"/>
    <property type="evidence" value="ECO:0007669"/>
    <property type="project" value="UniProtKB-SubCell"/>
</dbReference>
<comment type="similarity">
    <text evidence="2">Belongs to the peptidase S54 family.</text>
</comment>
<feature type="compositionally biased region" description="Basic and acidic residues" evidence="7">
    <location>
        <begin position="1"/>
        <end position="10"/>
    </location>
</feature>
<feature type="region of interest" description="Disordered" evidence="7">
    <location>
        <begin position="1"/>
        <end position="46"/>
    </location>
</feature>